<keyword evidence="8" id="KW-0624">Polysaccharide degradation</keyword>
<evidence type="ECO:0000256" key="4">
    <source>
        <dbReference type="ARBA" id="ARBA00022801"/>
    </source>
</evidence>
<gene>
    <name evidence="12" type="ORF">HETIRDRAFT_109187</name>
</gene>
<dbReference type="CDD" id="cd02877">
    <property type="entry name" value="GH18_hevamine_XipI_class_III"/>
    <property type="match status" value="1"/>
</dbReference>
<evidence type="ECO:0000256" key="3">
    <source>
        <dbReference type="ARBA" id="ARBA00022669"/>
    </source>
</evidence>
<evidence type="ECO:0000256" key="9">
    <source>
        <dbReference type="RuleBase" id="RU000489"/>
    </source>
</evidence>
<dbReference type="PANTHER" id="PTHR45708:SF49">
    <property type="entry name" value="ENDOCHITINASE"/>
    <property type="match status" value="1"/>
</dbReference>
<dbReference type="Pfam" id="PF00704">
    <property type="entry name" value="Glyco_hydro_18"/>
    <property type="match status" value="1"/>
</dbReference>
<evidence type="ECO:0000256" key="10">
    <source>
        <dbReference type="RuleBase" id="RU004453"/>
    </source>
</evidence>
<dbReference type="GO" id="GO:0000272">
    <property type="term" value="P:polysaccharide catabolic process"/>
    <property type="evidence" value="ECO:0007669"/>
    <property type="project" value="UniProtKB-KW"/>
</dbReference>
<name>W4KCA7_HETIT</name>
<dbReference type="PROSITE" id="PS51910">
    <property type="entry name" value="GH18_2"/>
    <property type="match status" value="1"/>
</dbReference>
<evidence type="ECO:0000256" key="6">
    <source>
        <dbReference type="ARBA" id="ARBA00023277"/>
    </source>
</evidence>
<dbReference type="Gene3D" id="3.20.20.80">
    <property type="entry name" value="Glycosidases"/>
    <property type="match status" value="1"/>
</dbReference>
<dbReference type="InterPro" id="IPR017853">
    <property type="entry name" value="GH"/>
</dbReference>
<evidence type="ECO:0000313" key="12">
    <source>
        <dbReference type="EMBL" id="ETW83502.1"/>
    </source>
</evidence>
<evidence type="ECO:0000256" key="7">
    <source>
        <dbReference type="ARBA" id="ARBA00023295"/>
    </source>
</evidence>
<evidence type="ECO:0000256" key="5">
    <source>
        <dbReference type="ARBA" id="ARBA00023024"/>
    </source>
</evidence>
<keyword evidence="5" id="KW-0146">Chitin degradation</keyword>
<dbReference type="InParanoid" id="W4KCA7"/>
<dbReference type="GO" id="GO:0008843">
    <property type="term" value="F:endochitinase activity"/>
    <property type="evidence" value="ECO:0007669"/>
    <property type="project" value="UniProtKB-EC"/>
</dbReference>
<dbReference type="GO" id="GO:0008061">
    <property type="term" value="F:chitin binding"/>
    <property type="evidence" value="ECO:0007669"/>
    <property type="project" value="UniProtKB-KW"/>
</dbReference>
<dbReference type="STRING" id="747525.W4KCA7"/>
<reference evidence="12 13" key="1">
    <citation type="journal article" date="2012" name="New Phytol.">
        <title>Insight into trade-off between wood decay and parasitism from the genome of a fungal forest pathogen.</title>
        <authorList>
            <person name="Olson A."/>
            <person name="Aerts A."/>
            <person name="Asiegbu F."/>
            <person name="Belbahri L."/>
            <person name="Bouzid O."/>
            <person name="Broberg A."/>
            <person name="Canback B."/>
            <person name="Coutinho P.M."/>
            <person name="Cullen D."/>
            <person name="Dalman K."/>
            <person name="Deflorio G."/>
            <person name="van Diepen L.T."/>
            <person name="Dunand C."/>
            <person name="Duplessis S."/>
            <person name="Durling M."/>
            <person name="Gonthier P."/>
            <person name="Grimwood J."/>
            <person name="Fossdal C.G."/>
            <person name="Hansson D."/>
            <person name="Henrissat B."/>
            <person name="Hietala A."/>
            <person name="Himmelstrand K."/>
            <person name="Hoffmeister D."/>
            <person name="Hogberg N."/>
            <person name="James T.Y."/>
            <person name="Karlsson M."/>
            <person name="Kohler A."/>
            <person name="Kues U."/>
            <person name="Lee Y.H."/>
            <person name="Lin Y.C."/>
            <person name="Lind M."/>
            <person name="Lindquist E."/>
            <person name="Lombard V."/>
            <person name="Lucas S."/>
            <person name="Lunden K."/>
            <person name="Morin E."/>
            <person name="Murat C."/>
            <person name="Park J."/>
            <person name="Raffaello T."/>
            <person name="Rouze P."/>
            <person name="Salamov A."/>
            <person name="Schmutz J."/>
            <person name="Solheim H."/>
            <person name="Stahlberg J."/>
            <person name="Velez H."/>
            <person name="de Vries R.P."/>
            <person name="Wiebenga A."/>
            <person name="Woodward S."/>
            <person name="Yakovlev I."/>
            <person name="Garbelotto M."/>
            <person name="Martin F."/>
            <person name="Grigoriev I.V."/>
            <person name="Stenlid J."/>
        </authorList>
    </citation>
    <scope>NUCLEOTIDE SEQUENCE [LARGE SCALE GENOMIC DNA]</scope>
    <source>
        <strain evidence="12 13">TC 32-1</strain>
    </source>
</reference>
<evidence type="ECO:0000259" key="11">
    <source>
        <dbReference type="PROSITE" id="PS51910"/>
    </source>
</evidence>
<dbReference type="GO" id="GO:0006032">
    <property type="term" value="P:chitin catabolic process"/>
    <property type="evidence" value="ECO:0007669"/>
    <property type="project" value="UniProtKB-KW"/>
</dbReference>
<dbReference type="AlphaFoldDB" id="W4KCA7"/>
<dbReference type="RefSeq" id="XP_009545747.1">
    <property type="nucleotide sequence ID" value="XM_009547452.1"/>
</dbReference>
<comment type="similarity">
    <text evidence="10">Belongs to the glycosyl hydrolase 18 family.</text>
</comment>
<dbReference type="HOGENOM" id="CLU_007818_1_0_1"/>
<dbReference type="EMBL" id="KI925457">
    <property type="protein sequence ID" value="ETW83502.1"/>
    <property type="molecule type" value="Genomic_DNA"/>
</dbReference>
<dbReference type="InterPro" id="IPR050542">
    <property type="entry name" value="Glycosyl_Hydrlase18_Chitinase"/>
</dbReference>
<dbReference type="GeneID" id="20666418"/>
<protein>
    <recommendedName>
        <fullName evidence="2">chitinase</fullName>
        <ecNumber evidence="2">3.2.1.14</ecNumber>
    </recommendedName>
</protein>
<keyword evidence="7 9" id="KW-0326">Glycosidase</keyword>
<dbReference type="PANTHER" id="PTHR45708">
    <property type="entry name" value="ENDOCHITINASE"/>
    <property type="match status" value="1"/>
</dbReference>
<evidence type="ECO:0000256" key="2">
    <source>
        <dbReference type="ARBA" id="ARBA00012729"/>
    </source>
</evidence>
<evidence type="ECO:0000256" key="8">
    <source>
        <dbReference type="ARBA" id="ARBA00023326"/>
    </source>
</evidence>
<dbReference type="EC" id="3.2.1.14" evidence="2"/>
<keyword evidence="3" id="KW-0147">Chitin-binding</keyword>
<sequence>MVMIAVATRSLVFLALALIYHSIAVLAFDITRNDNLAVYWGQDSAGNQKQLSTYCADATIDNVILAFLYIFNGTGGEPVIDFANICNQYDDSVFPGTALANCSFMASQIEACQAKGKIVTLSLGGGTGQVGLSSTTVAQNFANKIWNEFLGGSSTTRPFGSAVLDGVDLDIESGSPNHYSAFVNRIRSHASGASKKYYVTAAPQCPFPDANIGAALNAASFDAVFVQFYNNYCGLDQPDDYNFNTWDDWARSGSANPDIKVYIGAAASANAAGEGYVDIGTLENYATNGQDTFDSFGGVMLWDASEAYTNHRYDKAIKNAMTANAARSKVEERKSKGHLESTYPAEKPFLHVQL</sequence>
<dbReference type="InterPro" id="IPR045321">
    <property type="entry name" value="Cts1-like"/>
</dbReference>
<keyword evidence="6" id="KW-0119">Carbohydrate metabolism</keyword>
<proteinExistence type="inferred from homology"/>
<evidence type="ECO:0000256" key="1">
    <source>
        <dbReference type="ARBA" id="ARBA00000822"/>
    </source>
</evidence>
<keyword evidence="4 9" id="KW-0378">Hydrolase</keyword>
<dbReference type="GO" id="GO:0005576">
    <property type="term" value="C:extracellular region"/>
    <property type="evidence" value="ECO:0007669"/>
    <property type="project" value="TreeGrafter"/>
</dbReference>
<dbReference type="OrthoDB" id="6020543at2759"/>
<comment type="catalytic activity">
    <reaction evidence="1">
        <text>Random endo-hydrolysis of N-acetyl-beta-D-glucosaminide (1-&gt;4)-beta-linkages in chitin and chitodextrins.</text>
        <dbReference type="EC" id="3.2.1.14"/>
    </reaction>
</comment>
<organism evidence="12 13">
    <name type="scientific">Heterobasidion irregulare (strain TC 32-1)</name>
    <dbReference type="NCBI Taxonomy" id="747525"/>
    <lineage>
        <taxon>Eukaryota</taxon>
        <taxon>Fungi</taxon>
        <taxon>Dikarya</taxon>
        <taxon>Basidiomycota</taxon>
        <taxon>Agaricomycotina</taxon>
        <taxon>Agaricomycetes</taxon>
        <taxon>Russulales</taxon>
        <taxon>Bondarzewiaceae</taxon>
        <taxon>Heterobasidion</taxon>
        <taxon>Heterobasidion annosum species complex</taxon>
    </lineage>
</organism>
<dbReference type="InterPro" id="IPR001579">
    <property type="entry name" value="Glyco_hydro_18_chit_AS"/>
</dbReference>
<dbReference type="SUPFAM" id="SSF51445">
    <property type="entry name" value="(Trans)glycosidases"/>
    <property type="match status" value="1"/>
</dbReference>
<dbReference type="Proteomes" id="UP000030671">
    <property type="component" value="Unassembled WGS sequence"/>
</dbReference>
<dbReference type="InterPro" id="IPR001223">
    <property type="entry name" value="Glyco_hydro18_cat"/>
</dbReference>
<dbReference type="KEGG" id="hir:HETIRDRAFT_109187"/>
<feature type="domain" description="GH18" evidence="11">
    <location>
        <begin position="34"/>
        <end position="324"/>
    </location>
</feature>
<keyword evidence="13" id="KW-1185">Reference proteome</keyword>
<dbReference type="PROSITE" id="PS01095">
    <property type="entry name" value="GH18_1"/>
    <property type="match status" value="1"/>
</dbReference>
<evidence type="ECO:0000313" key="13">
    <source>
        <dbReference type="Proteomes" id="UP000030671"/>
    </source>
</evidence>
<accession>W4KCA7</accession>
<dbReference type="eggNOG" id="KOG4701">
    <property type="taxonomic scope" value="Eukaryota"/>
</dbReference>